<feature type="compositionally biased region" description="Pro residues" evidence="9">
    <location>
        <begin position="84"/>
        <end position="93"/>
    </location>
</feature>
<keyword evidence="13" id="KW-1185">Reference proteome</keyword>
<sequence length="877" mass="99251">MYDAPPPYSEIDLNANAPPDLPNRVRRQPETPAPGNAGQQNDYLYAAPPVHHARYNRRPMIPPVRPPAIPPVRIENEDEDEYAPPLPRRPPSSSPSSPSLAVPPPQLPPRSRSVSRHSSLNNSQIEILRSSTSRPNDAEESIISDLQSNLNSMNIVDSSKNLLDFKLSNSEPLSIFARKSHEIPLPMNLNKNGSALHTNKFYANLFLGNQTCPIWTHPYSLWFSKEQDSLGIAINHIKASQRVFSDEIPSKFFFCPTNIKAFIFSSIEFNITEMPKLGFAGCNHMSIQLQLKKNDSQFIWFPLVQGMGFVTAIYYNLTPKFQSMIGFKSITLITNNQSLPINVSKYRILLQDDRIWTLYITLPVGSETTFRMSLTQIDGNTIVADKSISGTIVQIIPESHDQIDRLAGSYVMDCTVESYAINDNTDELNYKLKYKTSSQTKPSPNTLIFALPHHIDVMTQQTLNTRTGIKLDSTVMGEMEAFITTEFNMNLSIPTNLNFNPFTTIPGKNNNNNNNIHYTPEILQSIHKAAINESQNDILTESNLDSMYFSGKILAKYAWILYVSHFILHDSNITNRLLINLKKAIQRFISNTQILPLMYDTIWGGIISSGTSSQDFGNSFYNDHHFHYSYHVITASIIALVDNDINADGNGSSWLIQNKDWVECLIRDYCNPSIDDQYFPQFRSFDWFNGHSWAKGLFESGDGKDEESSSEDVNASYALKLWGLVTKNNKLEQLGNLQLGILRGSLNHYFLYSNDNITEPKNFIGNKVSGILFENKIDHTTYFGNELQYIQMIHAIPITPASSFIRSPKFVEEEWEQKLIGIVGDINDGWKGIIMLNVALFDPIMSFSFFNDPEFKSDFLDNGQSLTWSLAYSGAFY</sequence>
<keyword evidence="7" id="KW-0961">Cell wall biogenesis/degradation</keyword>
<dbReference type="EC" id="3.2.1.39" evidence="3"/>
<dbReference type="HOGENOM" id="CLU_005482_2_1_1"/>
<evidence type="ECO:0000259" key="11">
    <source>
        <dbReference type="Pfam" id="PF17652"/>
    </source>
</evidence>
<keyword evidence="5" id="KW-0119">Carbohydrate metabolism</keyword>
<evidence type="ECO:0000313" key="12">
    <source>
        <dbReference type="EMBL" id="CCD26019.2"/>
    </source>
</evidence>
<evidence type="ECO:0000256" key="7">
    <source>
        <dbReference type="ARBA" id="ARBA00023316"/>
    </source>
</evidence>
<dbReference type="InterPro" id="IPR040451">
    <property type="entry name" value="GH81_N"/>
</dbReference>
<keyword evidence="8" id="KW-0624">Polysaccharide degradation</keyword>
<dbReference type="OMA" id="YIQMIHA"/>
<reference evidence="12 13" key="1">
    <citation type="journal article" date="2011" name="Proc. Natl. Acad. Sci. U.S.A.">
        <title>Evolutionary erosion of yeast sex chromosomes by mating-type switching accidents.</title>
        <authorList>
            <person name="Gordon J.L."/>
            <person name="Armisen D."/>
            <person name="Proux-Wera E."/>
            <person name="Oheigeartaigh S.S."/>
            <person name="Byrne K.P."/>
            <person name="Wolfe K.H."/>
        </authorList>
    </citation>
    <scope>NUCLEOTIDE SEQUENCE [LARGE SCALE GENOMIC DNA]</scope>
    <source>
        <strain evidence="13">ATCC 10597 / BCRC 20456 / CBS 421 / NBRC 0211 / NRRL Y-12639</strain>
    </source>
</reference>
<dbReference type="GO" id="GO:0030036">
    <property type="term" value="P:actin cytoskeleton organization"/>
    <property type="evidence" value="ECO:0007669"/>
    <property type="project" value="EnsemblFungi"/>
</dbReference>
<dbReference type="EMBL" id="HE580273">
    <property type="protein sequence ID" value="CCD26019.2"/>
    <property type="molecule type" value="Genomic_DNA"/>
</dbReference>
<proteinExistence type="inferred from homology"/>
<feature type="region of interest" description="Disordered" evidence="9">
    <location>
        <begin position="1"/>
        <end position="50"/>
    </location>
</feature>
<evidence type="ECO:0000313" key="13">
    <source>
        <dbReference type="Proteomes" id="UP000000689"/>
    </source>
</evidence>
<dbReference type="Proteomes" id="UP000000689">
    <property type="component" value="Chromosome 7"/>
</dbReference>
<dbReference type="Pfam" id="PF03639">
    <property type="entry name" value="Glyco_hydro_81"/>
    <property type="match status" value="1"/>
</dbReference>
<dbReference type="Gene3D" id="2.70.98.30">
    <property type="entry name" value="Golgi alpha-mannosidase II, domain 4"/>
    <property type="match status" value="1"/>
</dbReference>
<evidence type="ECO:0000256" key="2">
    <source>
        <dbReference type="ARBA" id="ARBA00010730"/>
    </source>
</evidence>
<dbReference type="Pfam" id="PF17652">
    <property type="entry name" value="Glyco_hydro81C"/>
    <property type="match status" value="1"/>
</dbReference>
<keyword evidence="4" id="KW-0378">Hydrolase</keyword>
<evidence type="ECO:0000256" key="8">
    <source>
        <dbReference type="ARBA" id="ARBA00023326"/>
    </source>
</evidence>
<dbReference type="InterPro" id="IPR005200">
    <property type="entry name" value="Endo-beta-glucanase"/>
</dbReference>
<comment type="similarity">
    <text evidence="2">Belongs to the glycosyl hydrolase 81 family.</text>
</comment>
<dbReference type="FunFam" id="2.70.98.30:FF:000006">
    <property type="entry name" value="Endo-1,3-beta-glucanase Engl1"/>
    <property type="match status" value="1"/>
</dbReference>
<comment type="catalytic activity">
    <reaction evidence="1">
        <text>Hydrolysis of (1-&gt;3)-beta-D-glucosidic linkages in (1-&gt;3)-beta-D-glucans.</text>
        <dbReference type="EC" id="3.2.1.39"/>
    </reaction>
</comment>
<accession>G0WE08</accession>
<dbReference type="Gene3D" id="1.10.287.1170">
    <property type="entry name" value="glycoside hydrolase family 81 endo-[beta] glucanase"/>
    <property type="match status" value="1"/>
</dbReference>
<gene>
    <name evidence="12" type="primary">NDAI0G02440</name>
    <name evidence="12" type="ordered locus">NDAI_0G02440</name>
</gene>
<evidence type="ECO:0000256" key="4">
    <source>
        <dbReference type="ARBA" id="ARBA00022801"/>
    </source>
</evidence>
<evidence type="ECO:0000256" key="6">
    <source>
        <dbReference type="ARBA" id="ARBA00023295"/>
    </source>
</evidence>
<dbReference type="AlphaFoldDB" id="G0WE08"/>
<dbReference type="GO" id="GO:0000272">
    <property type="term" value="P:polysaccharide catabolic process"/>
    <property type="evidence" value="ECO:0007669"/>
    <property type="project" value="UniProtKB-KW"/>
</dbReference>
<feature type="compositionally biased region" description="Low complexity" evidence="9">
    <location>
        <begin position="109"/>
        <end position="123"/>
    </location>
</feature>
<dbReference type="GO" id="GO:0071555">
    <property type="term" value="P:cell wall organization"/>
    <property type="evidence" value="ECO:0007669"/>
    <property type="project" value="UniProtKB-KW"/>
</dbReference>
<feature type="domain" description="Glycosyl hydrolase family 81 N-terminal" evidence="10">
    <location>
        <begin position="181"/>
        <end position="503"/>
    </location>
</feature>
<dbReference type="PANTHER" id="PTHR31983">
    <property type="entry name" value="ENDO-1,3(4)-BETA-GLUCANASE 1"/>
    <property type="match status" value="1"/>
</dbReference>
<dbReference type="GeneID" id="11497415"/>
<evidence type="ECO:0000256" key="3">
    <source>
        <dbReference type="ARBA" id="ARBA00012780"/>
    </source>
</evidence>
<dbReference type="InterPro" id="IPR040720">
    <property type="entry name" value="GH81_C"/>
</dbReference>
<evidence type="ECO:0000256" key="9">
    <source>
        <dbReference type="SAM" id="MobiDB-lite"/>
    </source>
</evidence>
<dbReference type="RefSeq" id="XP_003671262.2">
    <property type="nucleotide sequence ID" value="XM_003671214.2"/>
</dbReference>
<protein>
    <recommendedName>
        <fullName evidence="3">glucan endo-1,3-beta-D-glucosidase</fullName>
        <ecNumber evidence="3">3.2.1.39</ecNumber>
    </recommendedName>
</protein>
<evidence type="ECO:0000256" key="1">
    <source>
        <dbReference type="ARBA" id="ARBA00000382"/>
    </source>
</evidence>
<dbReference type="OrthoDB" id="4473401at2759"/>
<dbReference type="STRING" id="1071378.G0WE08"/>
<organism evidence="12 13">
    <name type="scientific">Naumovozyma dairenensis (strain ATCC 10597 / BCRC 20456 / CBS 421 / NBRC 0211 / NRRL Y-12639)</name>
    <name type="common">Saccharomyces dairenensis</name>
    <dbReference type="NCBI Taxonomy" id="1071378"/>
    <lineage>
        <taxon>Eukaryota</taxon>
        <taxon>Fungi</taxon>
        <taxon>Dikarya</taxon>
        <taxon>Ascomycota</taxon>
        <taxon>Saccharomycotina</taxon>
        <taxon>Saccharomycetes</taxon>
        <taxon>Saccharomycetales</taxon>
        <taxon>Saccharomycetaceae</taxon>
        <taxon>Naumovozyma</taxon>
    </lineage>
</organism>
<keyword evidence="6" id="KW-0326">Glycosidase</keyword>
<feature type="region of interest" description="Disordered" evidence="9">
    <location>
        <begin position="78"/>
        <end position="140"/>
    </location>
</feature>
<dbReference type="eggNOG" id="KOG2254">
    <property type="taxonomic scope" value="Eukaryota"/>
</dbReference>
<dbReference type="GO" id="GO:0042973">
    <property type="term" value="F:glucan endo-1,3-beta-D-glucosidase activity"/>
    <property type="evidence" value="ECO:0007669"/>
    <property type="project" value="UniProtKB-EC"/>
</dbReference>
<dbReference type="PANTHER" id="PTHR31983:SF0">
    <property type="entry name" value="GLUCAN ENDO-1,3-BETA-D-GLUCOSIDASE 2"/>
    <property type="match status" value="1"/>
</dbReference>
<name>G0WE08_NAUDC</name>
<dbReference type="KEGG" id="ndi:NDAI_0G02440"/>
<evidence type="ECO:0000256" key="5">
    <source>
        <dbReference type="ARBA" id="ARBA00023277"/>
    </source>
</evidence>
<evidence type="ECO:0000259" key="10">
    <source>
        <dbReference type="Pfam" id="PF03639"/>
    </source>
</evidence>
<dbReference type="PROSITE" id="PS52008">
    <property type="entry name" value="GH81"/>
    <property type="match status" value="1"/>
</dbReference>
<feature type="domain" description="Glycosyl hydrolase family 81 C-terminal" evidence="11">
    <location>
        <begin position="518"/>
        <end position="870"/>
    </location>
</feature>
<dbReference type="GO" id="GO:0009986">
    <property type="term" value="C:cell surface"/>
    <property type="evidence" value="ECO:0007669"/>
    <property type="project" value="TreeGrafter"/>
</dbReference>
<dbReference type="GO" id="GO:0052861">
    <property type="term" value="F:endo-1,3(4)-beta-glucanase activity"/>
    <property type="evidence" value="ECO:0007669"/>
    <property type="project" value="InterPro"/>
</dbReference>
<dbReference type="FunFam" id="1.10.287.1170:FF:000001">
    <property type="entry name" value="Endo-1,3-beta-glucanase Engl1"/>
    <property type="match status" value="1"/>
</dbReference>